<comment type="caution">
    <text evidence="1">The sequence shown here is derived from an EMBL/GenBank/DDBJ whole genome shotgun (WGS) entry which is preliminary data.</text>
</comment>
<dbReference type="EMBL" id="ACCJ01000171">
    <property type="protein sequence ID" value="EEG55151.1"/>
    <property type="molecule type" value="Genomic_DNA"/>
</dbReference>
<dbReference type="Proteomes" id="UP000004756">
    <property type="component" value="Unassembled WGS sequence"/>
</dbReference>
<keyword evidence="2" id="KW-1185">Reference proteome</keyword>
<sequence>MKYGDRYEGAGRRPLAASGVVIRGGIWYTGFQRMNGTKG</sequence>
<protein>
    <submittedName>
        <fullName evidence="1">Uncharacterized protein</fullName>
    </submittedName>
</protein>
<evidence type="ECO:0000313" key="1">
    <source>
        <dbReference type="EMBL" id="EEG55151.1"/>
    </source>
</evidence>
<accession>C0D0I9</accession>
<reference evidence="1 2" key="2">
    <citation type="submission" date="2009-02" db="EMBL/GenBank/DDBJ databases">
        <title>Draft genome sequence of Clostridium asparagiforme (DSM 15981).</title>
        <authorList>
            <person name="Sudarsanam P."/>
            <person name="Ley R."/>
            <person name="Guruge J."/>
            <person name="Turnbaugh P.J."/>
            <person name="Mahowald M."/>
            <person name="Liep D."/>
            <person name="Gordon J."/>
        </authorList>
    </citation>
    <scope>NUCLEOTIDE SEQUENCE [LARGE SCALE GENOMIC DNA]</scope>
    <source>
        <strain evidence="1 2">DSM 15981</strain>
    </source>
</reference>
<evidence type="ECO:0000313" key="2">
    <source>
        <dbReference type="Proteomes" id="UP000004756"/>
    </source>
</evidence>
<gene>
    <name evidence="1" type="ORF">CLOSTASPAR_02775</name>
</gene>
<reference evidence="1 2" key="1">
    <citation type="submission" date="2009-01" db="EMBL/GenBank/DDBJ databases">
        <authorList>
            <person name="Fulton L."/>
            <person name="Clifton S."/>
            <person name="Fulton B."/>
            <person name="Xu J."/>
            <person name="Minx P."/>
            <person name="Pepin K.H."/>
            <person name="Johnson M."/>
            <person name="Bhonagiri V."/>
            <person name="Nash W.E."/>
            <person name="Mardis E.R."/>
            <person name="Wilson R.K."/>
        </authorList>
    </citation>
    <scope>NUCLEOTIDE SEQUENCE [LARGE SCALE GENOMIC DNA]</scope>
    <source>
        <strain evidence="1 2">DSM 15981</strain>
    </source>
</reference>
<dbReference type="HOGENOM" id="CLU_3307080_0_0_9"/>
<dbReference type="AlphaFoldDB" id="C0D0I9"/>
<proteinExistence type="predicted"/>
<organism evidence="1 2">
    <name type="scientific">[Clostridium] asparagiforme DSM 15981</name>
    <dbReference type="NCBI Taxonomy" id="518636"/>
    <lineage>
        <taxon>Bacteria</taxon>
        <taxon>Bacillati</taxon>
        <taxon>Bacillota</taxon>
        <taxon>Clostridia</taxon>
        <taxon>Lachnospirales</taxon>
        <taxon>Lachnospiraceae</taxon>
        <taxon>Enterocloster</taxon>
    </lineage>
</organism>
<name>C0D0I9_9FIRM</name>